<dbReference type="AlphaFoldDB" id="A0AAJ1TTV1"/>
<evidence type="ECO:0000313" key="2">
    <source>
        <dbReference type="EMBL" id="MDQ0544699.1"/>
    </source>
</evidence>
<keyword evidence="5" id="KW-1185">Reference proteome</keyword>
<dbReference type="EMBL" id="JAUSWL010000006">
    <property type="protein sequence ID" value="MDQ0544699.1"/>
    <property type="molecule type" value="Genomic_DNA"/>
</dbReference>
<feature type="compositionally biased region" description="Basic and acidic residues" evidence="1">
    <location>
        <begin position="1"/>
        <end position="12"/>
    </location>
</feature>
<accession>A0AAJ1TTV1</accession>
<reference evidence="3" key="2">
    <citation type="submission" date="2024-06" db="EMBL/GenBank/DDBJ databases">
        <authorList>
            <person name="Campbell A.G."/>
        </authorList>
    </citation>
    <scope>NUCLEOTIDE SEQUENCE</scope>
    <source>
        <strain evidence="3">EM17</strain>
    </source>
</reference>
<evidence type="ECO:0000313" key="3">
    <source>
        <dbReference type="EMBL" id="MER2289025.1"/>
    </source>
</evidence>
<evidence type="ECO:0000313" key="5">
    <source>
        <dbReference type="Proteomes" id="UP001432995"/>
    </source>
</evidence>
<gene>
    <name evidence="3" type="ORF">ABS770_12215</name>
    <name evidence="2" type="ORF">QO001_003635</name>
</gene>
<reference evidence="2" key="1">
    <citation type="submission" date="2023-07" db="EMBL/GenBank/DDBJ databases">
        <title>Genomic Encyclopedia of Type Strains, Phase IV (KMG-IV): sequencing the most valuable type-strain genomes for metagenomic binning, comparative biology and taxonomic classification.</title>
        <authorList>
            <person name="Goeker M."/>
        </authorList>
    </citation>
    <scope>NUCLEOTIDE SEQUENCE</scope>
    <source>
        <strain evidence="2">DSM 19569</strain>
    </source>
</reference>
<comment type="caution">
    <text evidence="2">The sequence shown here is derived from an EMBL/GenBank/DDBJ whole genome shotgun (WGS) entry which is preliminary data.</text>
</comment>
<name>A0AAJ1TTV1_9HYPH</name>
<dbReference type="Proteomes" id="UP001432995">
    <property type="component" value="Unassembled WGS sequence"/>
</dbReference>
<sequence length="88" mass="9830">MSFSAKPDDPQPSRRRSLPDGQPSRRQGSAHRAGRRANTGNRRAGKPEAVAEIVGARIIYLSWAQTFGRPPRARLPGMIARILPFRQR</sequence>
<proteinExistence type="predicted"/>
<dbReference type="GeneID" id="90833604"/>
<dbReference type="EMBL" id="JBELQD010000011">
    <property type="protein sequence ID" value="MER2289025.1"/>
    <property type="molecule type" value="Genomic_DNA"/>
</dbReference>
<dbReference type="RefSeq" id="WP_091863571.1">
    <property type="nucleotide sequence ID" value="NZ_FOQW01000012.1"/>
</dbReference>
<dbReference type="Proteomes" id="UP001223420">
    <property type="component" value="Unassembled WGS sequence"/>
</dbReference>
<protein>
    <submittedName>
        <fullName evidence="2">Uncharacterized protein</fullName>
    </submittedName>
</protein>
<feature type="region of interest" description="Disordered" evidence="1">
    <location>
        <begin position="1"/>
        <end position="48"/>
    </location>
</feature>
<organism evidence="2 4">
    <name type="scientific">Methylobacterium brachiatum</name>
    <dbReference type="NCBI Taxonomy" id="269660"/>
    <lineage>
        <taxon>Bacteria</taxon>
        <taxon>Pseudomonadati</taxon>
        <taxon>Pseudomonadota</taxon>
        <taxon>Alphaproteobacteria</taxon>
        <taxon>Hyphomicrobiales</taxon>
        <taxon>Methylobacteriaceae</taxon>
        <taxon>Methylobacterium</taxon>
    </lineage>
</organism>
<evidence type="ECO:0000256" key="1">
    <source>
        <dbReference type="SAM" id="MobiDB-lite"/>
    </source>
</evidence>
<evidence type="ECO:0000313" key="4">
    <source>
        <dbReference type="Proteomes" id="UP001223420"/>
    </source>
</evidence>